<gene>
    <name evidence="2" type="ORF">LOM8899_02154</name>
</gene>
<keyword evidence="3" id="KW-1185">Reference proteome</keyword>
<dbReference type="EMBL" id="FXZK01000003">
    <property type="protein sequence ID" value="SMY08008.1"/>
    <property type="molecule type" value="Genomic_DNA"/>
</dbReference>
<reference evidence="2 3" key="1">
    <citation type="submission" date="2017-05" db="EMBL/GenBank/DDBJ databases">
        <authorList>
            <person name="Song R."/>
            <person name="Chenine A.L."/>
            <person name="Ruprecht R.M."/>
        </authorList>
    </citation>
    <scope>NUCLEOTIDE SEQUENCE [LARGE SCALE GENOMIC DNA]</scope>
    <source>
        <strain evidence="2 3">CECT 8899</strain>
    </source>
</reference>
<keyword evidence="1" id="KW-0732">Signal</keyword>
<name>A0A238LEG5_9RHOB</name>
<sequence length="228" mass="24711">MTALAAGLLSVLTSLPAPSTAEEARLVTEPFNESVRPEANTGGARVVGLQFLGGSAEADLHALIPARWADAPHFCVRTNSSDGLYDSVNTYHMPQDLTAPVEVPHLRDSEHDGIITSLHPEGFGIRITRDDCDAVTDDTPNALGLWRDARPGDSFAIFVNSFDADRVVAYPQQGSGVECEPIGADISVAFDQRCVLPLPLDMTQFYVELQPIKNGRRGRIETILIDTR</sequence>
<evidence type="ECO:0000313" key="2">
    <source>
        <dbReference type="EMBL" id="SMY08008.1"/>
    </source>
</evidence>
<protein>
    <submittedName>
        <fullName evidence="2">Uncharacterized protein</fullName>
    </submittedName>
</protein>
<dbReference type="AlphaFoldDB" id="A0A238LEG5"/>
<evidence type="ECO:0000256" key="1">
    <source>
        <dbReference type="SAM" id="SignalP"/>
    </source>
</evidence>
<dbReference type="Proteomes" id="UP000201613">
    <property type="component" value="Unassembled WGS sequence"/>
</dbReference>
<organism evidence="2 3">
    <name type="scientific">Flavimaricola marinus</name>
    <dbReference type="NCBI Taxonomy" id="1819565"/>
    <lineage>
        <taxon>Bacteria</taxon>
        <taxon>Pseudomonadati</taxon>
        <taxon>Pseudomonadota</taxon>
        <taxon>Alphaproteobacteria</taxon>
        <taxon>Rhodobacterales</taxon>
        <taxon>Paracoccaceae</taxon>
        <taxon>Flavimaricola</taxon>
    </lineage>
</organism>
<feature type="chain" id="PRO_5012647163" evidence="1">
    <location>
        <begin position="22"/>
        <end position="228"/>
    </location>
</feature>
<feature type="signal peptide" evidence="1">
    <location>
        <begin position="1"/>
        <end position="21"/>
    </location>
</feature>
<evidence type="ECO:0000313" key="3">
    <source>
        <dbReference type="Proteomes" id="UP000201613"/>
    </source>
</evidence>
<proteinExistence type="predicted"/>
<accession>A0A238LEG5</accession>